<gene>
    <name evidence="2" type="ORF">RJT34_08264</name>
</gene>
<dbReference type="AlphaFoldDB" id="A0AAN9K6U4"/>
<keyword evidence="1" id="KW-0732">Signal</keyword>
<dbReference type="PANTHER" id="PTHR33731">
    <property type="entry name" value="PROTEIN, PUTATIVE-RELATED"/>
    <property type="match status" value="1"/>
</dbReference>
<name>A0AAN9K6U4_CLITE</name>
<reference evidence="2 3" key="1">
    <citation type="submission" date="2024-01" db="EMBL/GenBank/DDBJ databases">
        <title>The genomes of 5 underutilized Papilionoideae crops provide insights into root nodulation and disease resistance.</title>
        <authorList>
            <person name="Yuan L."/>
        </authorList>
    </citation>
    <scope>NUCLEOTIDE SEQUENCE [LARGE SCALE GENOMIC DNA]</scope>
    <source>
        <strain evidence="2">LY-2023</strain>
        <tissue evidence="2">Leaf</tissue>
    </source>
</reference>
<keyword evidence="3" id="KW-1185">Reference proteome</keyword>
<dbReference type="InterPro" id="IPR024489">
    <property type="entry name" value="Organ_specific_prot"/>
</dbReference>
<proteinExistence type="predicted"/>
<dbReference type="PANTHER" id="PTHR33731:SF17">
    <property type="entry name" value="ORGAN-SPECIFIC PROTEIN P4-LIKE"/>
    <property type="match status" value="1"/>
</dbReference>
<organism evidence="2 3">
    <name type="scientific">Clitoria ternatea</name>
    <name type="common">Butterfly pea</name>
    <dbReference type="NCBI Taxonomy" id="43366"/>
    <lineage>
        <taxon>Eukaryota</taxon>
        <taxon>Viridiplantae</taxon>
        <taxon>Streptophyta</taxon>
        <taxon>Embryophyta</taxon>
        <taxon>Tracheophyta</taxon>
        <taxon>Spermatophyta</taxon>
        <taxon>Magnoliopsida</taxon>
        <taxon>eudicotyledons</taxon>
        <taxon>Gunneridae</taxon>
        <taxon>Pentapetalae</taxon>
        <taxon>rosids</taxon>
        <taxon>fabids</taxon>
        <taxon>Fabales</taxon>
        <taxon>Fabaceae</taxon>
        <taxon>Papilionoideae</taxon>
        <taxon>50 kb inversion clade</taxon>
        <taxon>NPAAA clade</taxon>
        <taxon>indigoferoid/millettioid clade</taxon>
        <taxon>Phaseoleae</taxon>
        <taxon>Clitoria</taxon>
    </lineage>
</organism>
<dbReference type="Proteomes" id="UP001359559">
    <property type="component" value="Unassembled WGS sequence"/>
</dbReference>
<dbReference type="Pfam" id="PF10950">
    <property type="entry name" value="Organ_specific"/>
    <property type="match status" value="1"/>
</dbReference>
<accession>A0AAN9K6U4</accession>
<sequence>MKSNFGVFLVFSLLLVGANVSCGRKDMGEYWKDVMKGQAMPEAIKNLLLDSGNKHLFLRDFNVQPNVILYHSHAVPMKNHKKHNPSHVKNQD</sequence>
<feature type="chain" id="PRO_5042873093" evidence="1">
    <location>
        <begin position="24"/>
        <end position="92"/>
    </location>
</feature>
<evidence type="ECO:0000313" key="2">
    <source>
        <dbReference type="EMBL" id="KAK7310642.1"/>
    </source>
</evidence>
<protein>
    <submittedName>
        <fullName evidence="2">Uncharacterized protein</fullName>
    </submittedName>
</protein>
<evidence type="ECO:0000256" key="1">
    <source>
        <dbReference type="SAM" id="SignalP"/>
    </source>
</evidence>
<dbReference type="EMBL" id="JAYKXN010000002">
    <property type="protein sequence ID" value="KAK7310642.1"/>
    <property type="molecule type" value="Genomic_DNA"/>
</dbReference>
<feature type="signal peptide" evidence="1">
    <location>
        <begin position="1"/>
        <end position="23"/>
    </location>
</feature>
<comment type="caution">
    <text evidence="2">The sequence shown here is derived from an EMBL/GenBank/DDBJ whole genome shotgun (WGS) entry which is preliminary data.</text>
</comment>
<evidence type="ECO:0000313" key="3">
    <source>
        <dbReference type="Proteomes" id="UP001359559"/>
    </source>
</evidence>